<keyword evidence="8" id="KW-0677">Repeat</keyword>
<dbReference type="GO" id="GO:0006303">
    <property type="term" value="P:double-strand break repair via nonhomologous end joining"/>
    <property type="evidence" value="ECO:0007669"/>
    <property type="project" value="TreeGrafter"/>
</dbReference>
<dbReference type="GO" id="GO:0006310">
    <property type="term" value="P:DNA recombination"/>
    <property type="evidence" value="ECO:0007669"/>
    <property type="project" value="UniProtKB-KW"/>
</dbReference>
<dbReference type="PROSITE" id="PS50172">
    <property type="entry name" value="BRCT"/>
    <property type="match status" value="1"/>
</dbReference>
<comment type="subcellular location">
    <subcellularLocation>
        <location evidence="2">Nucleus</location>
    </subcellularLocation>
</comment>
<gene>
    <name evidence="24" type="ORF">SS96I13_000001</name>
</gene>
<proteinExistence type="inferred from homology"/>
<evidence type="ECO:0000256" key="9">
    <source>
        <dbReference type="ARBA" id="ARBA00022741"/>
    </source>
</evidence>
<comment type="catalytic activity">
    <reaction evidence="18">
        <text>ATP + (deoxyribonucleotide)n-3'-hydroxyl + 5'-phospho-(deoxyribonucleotide)m = (deoxyribonucleotide)n+m + AMP + diphosphate.</text>
        <dbReference type="EC" id="6.5.1.1"/>
    </reaction>
</comment>
<dbReference type="SUPFAM" id="SSF56091">
    <property type="entry name" value="DNA ligase/mRNA capping enzyme, catalytic domain"/>
    <property type="match status" value="1"/>
</dbReference>
<keyword evidence="15" id="KW-0539">Nucleus</keyword>
<feature type="compositionally biased region" description="Low complexity" evidence="20">
    <location>
        <begin position="104"/>
        <end position="118"/>
    </location>
</feature>
<dbReference type="FunFam" id="3.40.50.10190:FF:000072">
    <property type="entry name" value="DNA ligase"/>
    <property type="match status" value="1"/>
</dbReference>
<keyword evidence="14" id="KW-0234">DNA repair</keyword>
<feature type="domain" description="BRCT" evidence="23">
    <location>
        <begin position="1151"/>
        <end position="1217"/>
    </location>
</feature>
<dbReference type="SUPFAM" id="SSF52113">
    <property type="entry name" value="BRCT domain"/>
    <property type="match status" value="2"/>
</dbReference>
<dbReference type="SMART" id="SM00292">
    <property type="entry name" value="BRCT"/>
    <property type="match status" value="1"/>
</dbReference>
<evidence type="ECO:0000256" key="12">
    <source>
        <dbReference type="ARBA" id="ARBA00022842"/>
    </source>
</evidence>
<evidence type="ECO:0000256" key="3">
    <source>
        <dbReference type="ARBA" id="ARBA00007572"/>
    </source>
</evidence>
<evidence type="ECO:0000256" key="17">
    <source>
        <dbReference type="ARBA" id="ARBA00031942"/>
    </source>
</evidence>
<evidence type="ECO:0000256" key="4">
    <source>
        <dbReference type="ARBA" id="ARBA00012727"/>
    </source>
</evidence>
<keyword evidence="7" id="KW-0479">Metal-binding</keyword>
<feature type="compositionally biased region" description="Polar residues" evidence="20">
    <location>
        <begin position="84"/>
        <end position="100"/>
    </location>
</feature>
<keyword evidence="6 24" id="KW-0436">Ligase</keyword>
<feature type="region of interest" description="Disordered" evidence="20">
    <location>
        <begin position="1097"/>
        <end position="1117"/>
    </location>
</feature>
<evidence type="ECO:0000256" key="5">
    <source>
        <dbReference type="ARBA" id="ARBA00022073"/>
    </source>
</evidence>
<feature type="compositionally biased region" description="Basic and acidic residues" evidence="20">
    <location>
        <begin position="1608"/>
        <end position="1625"/>
    </location>
</feature>
<evidence type="ECO:0000256" key="13">
    <source>
        <dbReference type="ARBA" id="ARBA00023172"/>
    </source>
</evidence>
<feature type="compositionally biased region" description="Basic and acidic residues" evidence="20">
    <location>
        <begin position="1552"/>
        <end position="1567"/>
    </location>
</feature>
<feature type="compositionally biased region" description="Low complexity" evidence="20">
    <location>
        <begin position="1413"/>
        <end position="1424"/>
    </location>
</feature>
<dbReference type="GO" id="GO:0006297">
    <property type="term" value="P:nucleotide-excision repair, DNA gap filling"/>
    <property type="evidence" value="ECO:0007669"/>
    <property type="project" value="TreeGrafter"/>
</dbReference>
<comment type="cofactor">
    <cofactor evidence="1">
        <name>Mg(2+)</name>
        <dbReference type="ChEBI" id="CHEBI:18420"/>
    </cofactor>
</comment>
<dbReference type="CDD" id="cd07968">
    <property type="entry name" value="OBF_DNA_ligase_IV"/>
    <property type="match status" value="1"/>
</dbReference>
<dbReference type="FunFam" id="2.40.50.140:FF:000173">
    <property type="entry name" value="DNA ligase"/>
    <property type="match status" value="1"/>
</dbReference>
<evidence type="ECO:0000256" key="19">
    <source>
        <dbReference type="RuleBase" id="RU004196"/>
    </source>
</evidence>
<feature type="region of interest" description="Disordered" evidence="20">
    <location>
        <begin position="1378"/>
        <end position="1584"/>
    </location>
</feature>
<evidence type="ECO:0000256" key="8">
    <source>
        <dbReference type="ARBA" id="ARBA00022737"/>
    </source>
</evidence>
<dbReference type="NCBIfam" id="TIGR00574">
    <property type="entry name" value="dnl1"/>
    <property type="match status" value="1"/>
</dbReference>
<evidence type="ECO:0000256" key="7">
    <source>
        <dbReference type="ARBA" id="ARBA00022723"/>
    </source>
</evidence>
<dbReference type="Pfam" id="PF01068">
    <property type="entry name" value="DNA_ligase_A_M"/>
    <property type="match status" value="1"/>
</dbReference>
<feature type="transmembrane region" description="Helical" evidence="21">
    <location>
        <begin position="259"/>
        <end position="277"/>
    </location>
</feature>
<keyword evidence="11" id="KW-0067">ATP-binding</keyword>
<evidence type="ECO:0000259" key="23">
    <source>
        <dbReference type="PROSITE" id="PS50172"/>
    </source>
</evidence>
<dbReference type="InterPro" id="IPR012310">
    <property type="entry name" value="DNA_ligase_ATP-dep_cent"/>
</dbReference>
<organism evidence="24">
    <name type="scientific">Saccharum spontaneum</name>
    <name type="common">Wild sugarcane</name>
    <dbReference type="NCBI Taxonomy" id="62335"/>
    <lineage>
        <taxon>Eukaryota</taxon>
        <taxon>Viridiplantae</taxon>
        <taxon>Streptophyta</taxon>
        <taxon>Embryophyta</taxon>
        <taxon>Tracheophyta</taxon>
        <taxon>Spermatophyta</taxon>
        <taxon>Magnoliopsida</taxon>
        <taxon>Liliopsida</taxon>
        <taxon>Poales</taxon>
        <taxon>Poaceae</taxon>
        <taxon>PACMAD clade</taxon>
        <taxon>Panicoideae</taxon>
        <taxon>Andropogonodae</taxon>
        <taxon>Andropogoneae</taxon>
        <taxon>Saccharinae</taxon>
        <taxon>Saccharum</taxon>
        <taxon>Saccharum officinarum species complex</taxon>
    </lineage>
</organism>
<dbReference type="Gene3D" id="3.40.50.10190">
    <property type="entry name" value="BRCT domain"/>
    <property type="match status" value="2"/>
</dbReference>
<dbReference type="GO" id="GO:0032807">
    <property type="term" value="C:DNA ligase IV complex"/>
    <property type="evidence" value="ECO:0007669"/>
    <property type="project" value="TreeGrafter"/>
</dbReference>
<keyword evidence="9" id="KW-0547">Nucleotide-binding</keyword>
<dbReference type="GO" id="GO:0046872">
    <property type="term" value="F:metal ion binding"/>
    <property type="evidence" value="ECO:0007669"/>
    <property type="project" value="UniProtKB-KW"/>
</dbReference>
<dbReference type="SUPFAM" id="SSF50249">
    <property type="entry name" value="Nucleic acid-binding proteins"/>
    <property type="match status" value="1"/>
</dbReference>
<dbReference type="SUPFAM" id="SSF117018">
    <property type="entry name" value="ATP-dependent DNA ligase DNA-binding domain"/>
    <property type="match status" value="1"/>
</dbReference>
<reference evidence="24" key="1">
    <citation type="submission" date="2018-04" db="EMBL/GenBank/DDBJ databases">
        <title>Comparative Analysis of Homologous Sequences of Saccharum officinarum and Saccharum spontaneum Reveals Independent Polyploidization Events.</title>
        <authorList>
            <person name="Sharma A."/>
            <person name="Song J."/>
            <person name="Lin Q."/>
            <person name="Singh R."/>
            <person name="Ramos N."/>
            <person name="Wang K."/>
            <person name="Zhang J."/>
            <person name="Ming R."/>
            <person name="Yu Q."/>
        </authorList>
    </citation>
    <scope>NUCLEOTIDE SEQUENCE</scope>
</reference>
<dbReference type="Pfam" id="PF04675">
    <property type="entry name" value="DNA_ligase_A_N"/>
    <property type="match status" value="1"/>
</dbReference>
<comment type="similarity">
    <text evidence="3 19">Belongs to the ATP-dependent DNA ligase family.</text>
</comment>
<evidence type="ECO:0000256" key="15">
    <source>
        <dbReference type="ARBA" id="ARBA00023242"/>
    </source>
</evidence>
<evidence type="ECO:0000256" key="11">
    <source>
        <dbReference type="ARBA" id="ARBA00022840"/>
    </source>
</evidence>
<dbReference type="InterPro" id="IPR029710">
    <property type="entry name" value="LIG4"/>
</dbReference>
<evidence type="ECO:0000256" key="2">
    <source>
        <dbReference type="ARBA" id="ARBA00004123"/>
    </source>
</evidence>
<feature type="compositionally biased region" description="Polar residues" evidence="20">
    <location>
        <begin position="142"/>
        <end position="159"/>
    </location>
</feature>
<dbReference type="FunFam" id="1.10.3260.10:FF:000005">
    <property type="entry name" value="DNA ligase"/>
    <property type="match status" value="1"/>
</dbReference>
<dbReference type="GO" id="GO:0005524">
    <property type="term" value="F:ATP binding"/>
    <property type="evidence" value="ECO:0007669"/>
    <property type="project" value="UniProtKB-KW"/>
</dbReference>
<dbReference type="Gene3D" id="1.10.3260.10">
    <property type="entry name" value="DNA ligase, ATP-dependent, N-terminal domain"/>
    <property type="match status" value="1"/>
</dbReference>
<dbReference type="CDD" id="cd07903">
    <property type="entry name" value="Adenylation_DNA_ligase_IV"/>
    <property type="match status" value="1"/>
</dbReference>
<dbReference type="PANTHER" id="PTHR45997:SF1">
    <property type="entry name" value="DNA LIGASE 4"/>
    <property type="match status" value="1"/>
</dbReference>
<feature type="compositionally biased region" description="Basic and acidic residues" evidence="20">
    <location>
        <begin position="1378"/>
        <end position="1412"/>
    </location>
</feature>
<dbReference type="InterPro" id="IPR044125">
    <property type="entry name" value="Adenylation_DNA_ligase_IV"/>
</dbReference>
<dbReference type="PANTHER" id="PTHR45997">
    <property type="entry name" value="DNA LIGASE 4"/>
    <property type="match status" value="1"/>
</dbReference>
<dbReference type="GO" id="GO:0003677">
    <property type="term" value="F:DNA binding"/>
    <property type="evidence" value="ECO:0007669"/>
    <property type="project" value="InterPro"/>
</dbReference>
<keyword evidence="10" id="KW-0227">DNA damage</keyword>
<evidence type="ECO:0000256" key="20">
    <source>
        <dbReference type="SAM" id="MobiDB-lite"/>
    </source>
</evidence>
<evidence type="ECO:0000256" key="6">
    <source>
        <dbReference type="ARBA" id="ARBA00022598"/>
    </source>
</evidence>
<feature type="compositionally biased region" description="Acidic residues" evidence="20">
    <location>
        <begin position="1443"/>
        <end position="1463"/>
    </location>
</feature>
<feature type="compositionally biased region" description="Basic residues" evidence="20">
    <location>
        <begin position="1425"/>
        <end position="1436"/>
    </location>
</feature>
<keyword evidence="21" id="KW-1133">Transmembrane helix</keyword>
<dbReference type="InterPro" id="IPR036599">
    <property type="entry name" value="DNA_ligase_N_sf"/>
</dbReference>
<feature type="compositionally biased region" description="Basic and acidic residues" evidence="20">
    <location>
        <begin position="1464"/>
        <end position="1473"/>
    </location>
</feature>
<name>A0A678T504_SACSP</name>
<dbReference type="InterPro" id="IPR000977">
    <property type="entry name" value="DNA_ligase_ATP-dep"/>
</dbReference>
<feature type="domain" description="ATP-dependent DNA ligase family profile" evidence="22">
    <location>
        <begin position="832"/>
        <end position="970"/>
    </location>
</feature>
<dbReference type="PROSITE" id="PS00333">
    <property type="entry name" value="DNA_LIGASE_A2"/>
    <property type="match status" value="1"/>
</dbReference>
<keyword evidence="12" id="KW-0460">Magnesium</keyword>
<dbReference type="EMBL" id="MH182500">
    <property type="protein sequence ID" value="AWA44657.1"/>
    <property type="molecule type" value="Genomic_DNA"/>
</dbReference>
<dbReference type="FunFam" id="3.30.470.30:FF:000014">
    <property type="entry name" value="DNA ligase"/>
    <property type="match status" value="1"/>
</dbReference>
<dbReference type="PROSITE" id="PS50160">
    <property type="entry name" value="DNA_LIGASE_A3"/>
    <property type="match status" value="1"/>
</dbReference>
<evidence type="ECO:0000256" key="10">
    <source>
        <dbReference type="ARBA" id="ARBA00022763"/>
    </source>
</evidence>
<evidence type="ECO:0000256" key="18">
    <source>
        <dbReference type="ARBA" id="ARBA00034003"/>
    </source>
</evidence>
<dbReference type="InterPro" id="IPR012309">
    <property type="entry name" value="DNA_ligase_ATP-dep_C"/>
</dbReference>
<keyword evidence="13" id="KW-0233">DNA recombination</keyword>
<evidence type="ECO:0000256" key="21">
    <source>
        <dbReference type="SAM" id="Phobius"/>
    </source>
</evidence>
<dbReference type="Gene3D" id="3.30.470.30">
    <property type="entry name" value="DNA ligase/mRNA capping enzyme"/>
    <property type="match status" value="1"/>
</dbReference>
<evidence type="ECO:0000256" key="1">
    <source>
        <dbReference type="ARBA" id="ARBA00001946"/>
    </source>
</evidence>
<dbReference type="EC" id="6.5.1.1" evidence="4"/>
<dbReference type="Pfam" id="PF04679">
    <property type="entry name" value="DNA_ligase_A_C"/>
    <property type="match status" value="1"/>
</dbReference>
<dbReference type="InterPro" id="IPR021536">
    <property type="entry name" value="DNA_ligase_IV_dom"/>
</dbReference>
<dbReference type="Pfam" id="PF11411">
    <property type="entry name" value="DNA_ligase_IV"/>
    <property type="match status" value="1"/>
</dbReference>
<dbReference type="InterPro" id="IPR036420">
    <property type="entry name" value="BRCT_dom_sf"/>
</dbReference>
<dbReference type="InterPro" id="IPR012340">
    <property type="entry name" value="NA-bd_OB-fold"/>
</dbReference>
<protein>
    <recommendedName>
        <fullName evidence="5">DNA ligase 4</fullName>
        <ecNumber evidence="4">6.5.1.1</ecNumber>
    </recommendedName>
    <alternativeName>
        <fullName evidence="17">DNA ligase IV</fullName>
    </alternativeName>
    <alternativeName>
        <fullName evidence="16">Polydeoxyribonucleotide synthase [ATP] 4</fullName>
    </alternativeName>
</protein>
<dbReference type="GO" id="GO:0003910">
    <property type="term" value="F:DNA ligase (ATP) activity"/>
    <property type="evidence" value="ECO:0007669"/>
    <property type="project" value="UniProtKB-EC"/>
</dbReference>
<evidence type="ECO:0000256" key="16">
    <source>
        <dbReference type="ARBA" id="ARBA00030676"/>
    </source>
</evidence>
<feature type="compositionally biased region" description="Basic and acidic residues" evidence="20">
    <location>
        <begin position="1100"/>
        <end position="1113"/>
    </location>
</feature>
<evidence type="ECO:0000313" key="24">
    <source>
        <dbReference type="EMBL" id="AWA44657.1"/>
    </source>
</evidence>
<keyword evidence="21" id="KW-0472">Membrane</keyword>
<evidence type="ECO:0000256" key="14">
    <source>
        <dbReference type="ARBA" id="ARBA00023204"/>
    </source>
</evidence>
<accession>A0A678T504</accession>
<feature type="region of interest" description="Disordered" evidence="20">
    <location>
        <begin position="1607"/>
        <end position="1664"/>
    </location>
</feature>
<dbReference type="InterPro" id="IPR001357">
    <property type="entry name" value="BRCT_dom"/>
</dbReference>
<dbReference type="InterPro" id="IPR012308">
    <property type="entry name" value="DNA_ligase_ATP-dep_N"/>
</dbReference>
<feature type="transmembrane region" description="Helical" evidence="21">
    <location>
        <begin position="233"/>
        <end position="252"/>
    </location>
</feature>
<dbReference type="Pfam" id="PF12738">
    <property type="entry name" value="PTCB-BRCT"/>
    <property type="match status" value="1"/>
</dbReference>
<dbReference type="Gene3D" id="2.40.50.140">
    <property type="entry name" value="Nucleic acid-binding proteins"/>
    <property type="match status" value="1"/>
</dbReference>
<dbReference type="InterPro" id="IPR016059">
    <property type="entry name" value="DNA_ligase_ATP-dep_CS"/>
</dbReference>
<sequence length="1676" mass="185833">MQGVSLTARRAAVHSMGSRFASHQLSNGLYVSGRPEQPKEKAPTICSTAMPYTGGDIKKSGELGKMFDLHVEKSRKSGPLGNAPSRNTSFGGAASNSGPVSNAGGRSNYSGSLSSSVPGAGGSARAKSNSGPLNKHGEPTKRSSGPQSGGVTPMARQNSGPLPPVLPTTGLITSGPISSGPLNSSGAPRKVSGPLDSAASMKMRATSFAHNQAVTNLNTEDGYSIQGSFPKPILWAVILLFVMGFIAGGFILGAVHNAILLIVVVVIFGFVAALLIWNACWGRRGAIGFVNRYPDVDLRTAKDGQYVKVTGVVTCGNFPLESSFQRVPRCVYTSTSLYEYRGWDSKAANTEHRRFTWGLRSMERHAVDFYISDFQSGLRALVKTGYGARVTPYVDESVIIDINPDNKDMSPEFLRWLRERNLSSDDRTMRLKEGYIKEGSTVSVMGVVQRNDNVLMIVPPSEPISTGCQWAKCVLPTNLDGLVLRCEDTSNIDVRFGLLVAMFNAMSGDKSSAKKRSRLRAFLDRAYVPSGGRDDYFSVLRLVLPGLDRERGTYGLKEAALAAVLVDALGIAKDSTDAVRLTNWRRGGGGRNAGNFGLVAAEVLQRRQGLTSGGLTIKEVNDALDRLAATENRSEKASILSNLIKKTNAVEMKWLLMIILKDLKLGISEKSIFEEFHPDAQDLFNVTCDLKFVCEKLNDRSQRHKRQDIEIGKAVRPQLAMRVRDASAAWKKLHGKQVVAECKFDGDCIQIHKNGEEIHFFSRSFLDHSEYTHGMSKIIKENILVDRCILDGEMLVWDTVLNRFAEFGSNQEIAKAAREGLETDRQRCIDVAFDILYAGDTSVIHQSLTERHQILQKVVKPLKGHLEILIPTGGLNVRCPSDEPCWSIIAHSVEDVERFFKETIENRDEGIILKDLDSKWEPGDRNGKWLKLKPDYIHAGADLDVIIIGGYYGSGRQGGEVAQFLVGLAVPSDDNSYPKRFLSFCRVGTGLSDEERDALVTKLKPYFRKNEYPKKPPKFYEVTNNSKERPDVWIESPDKSVIISVTSDIRTIKSEVFAAPYCLRFPRIQRVRYDKPWHECLDVQAFVDIVHSSNGTTQRVADDNSLKNDDTKHSRTNKKVEKKKCVSVIPSHLMKTDVSDFVNIPSSYNLEYLHKLVVENGGSFSMNLNDSVTHCIAAEKKGIKYQAALRQGRIIHYEWILDCCKEKHLLHLQPRYILFLADFARHKFPEEIDSYADYYYWDIEIADLKQIFSNINKDAGDSNVVNQYKKKHCVDERFCFFQGCCVYLHNAPLVNADYNVISDLALKRVKQDLTMHGGQAYNFDNLYKSFPPAERRYLHDKQLHVVSNKWLEDSVEKQMKLSETAYSLKPDTLEELEIERSEENVQPPDHKLEEHMEVERSHAKNVPRERSRPTSSRTARAAPRPVRRIRPRRGNQKAKIGDDVESEESAPSESQDDQNLDTDDTSKIEEGITSKKKGLPPPASKPARRTRATRGNQHTKIDDGGSEESGPCETGQDNQKLGTDCISKMEVDNSDKDCGPPPGAQLFTLGEQEAKGVKLNTVEEKPDSPFQRTTAAEAMSSAPGEKIEQMVDPLHAMLLDMLPLLGKKGTEDTSRAPLAKVEKDPPAVGSSTSNSEILVPDAGTSGVPAPDPNAAPPAKKKKVSYKDVVSELLKDC</sequence>
<dbReference type="GO" id="GO:0071897">
    <property type="term" value="P:DNA biosynthetic process"/>
    <property type="evidence" value="ECO:0007669"/>
    <property type="project" value="InterPro"/>
</dbReference>
<feature type="compositionally biased region" description="Basic and acidic residues" evidence="20">
    <location>
        <begin position="1527"/>
        <end position="1538"/>
    </location>
</feature>
<feature type="region of interest" description="Disordered" evidence="20">
    <location>
        <begin position="74"/>
        <end position="170"/>
    </location>
</feature>
<evidence type="ECO:0000259" key="22">
    <source>
        <dbReference type="PROSITE" id="PS50160"/>
    </source>
</evidence>
<keyword evidence="21" id="KW-0812">Transmembrane</keyword>